<evidence type="ECO:0000256" key="1">
    <source>
        <dbReference type="SAM" id="MobiDB-lite"/>
    </source>
</evidence>
<accession>A0AAN8MQA5</accession>
<protein>
    <submittedName>
        <fullName evidence="2">Uncharacterized protein</fullName>
    </submittedName>
</protein>
<organism evidence="2 3">
    <name type="scientific">Orbilia javanica</name>
    <dbReference type="NCBI Taxonomy" id="47235"/>
    <lineage>
        <taxon>Eukaryota</taxon>
        <taxon>Fungi</taxon>
        <taxon>Dikarya</taxon>
        <taxon>Ascomycota</taxon>
        <taxon>Pezizomycotina</taxon>
        <taxon>Orbiliomycetes</taxon>
        <taxon>Orbiliales</taxon>
        <taxon>Orbiliaceae</taxon>
        <taxon>Orbilia</taxon>
    </lineage>
</organism>
<dbReference type="EMBL" id="JAVHNR010000008">
    <property type="protein sequence ID" value="KAK6334673.1"/>
    <property type="molecule type" value="Genomic_DNA"/>
</dbReference>
<gene>
    <name evidence="2" type="ORF">TWF718_010122</name>
</gene>
<comment type="caution">
    <text evidence="2">The sequence shown here is derived from an EMBL/GenBank/DDBJ whole genome shotgun (WGS) entry which is preliminary data.</text>
</comment>
<keyword evidence="3" id="KW-1185">Reference proteome</keyword>
<evidence type="ECO:0000313" key="2">
    <source>
        <dbReference type="EMBL" id="KAK6334673.1"/>
    </source>
</evidence>
<feature type="region of interest" description="Disordered" evidence="1">
    <location>
        <begin position="110"/>
        <end position="170"/>
    </location>
</feature>
<sequence length="417" mass="47710">MVWLKNAVSPYKHGRTKSSLSFFNSPRRPEISAPRIQTPFQNELPPIRPREIENVDKDSFDRHNDIVAESANKRSHLRQLSHENQAPYRILPNVAQSAPHTRPVREYHSYTFPQGSSVPGSLNTLPIQPTPPSPAPTPQEQYTRSAPVPQGAAAVNNEPRKDTNDILENPTPKKDIAAEQEENIVNTEPALLAKDPFFYERIRFHIDNAEDSFIKSDWDTALDHVQVAFDIFKGVDIFLMMREEEKFLLLQKLILCRCMSVLAARFYSNSVLHLSNQWNCLLKKEGLRDTKSKPWVDLVRILAFLNLGKYEEAQESCQKYLRPDFTKDDTNPETNTALNSYGFWLMAEILNRKGKHIEAKFYASKIPTDIDTCIYFNWVSHCLSPPEPQIQQVLKTVSLGVGPRVLERAAGHSWDSF</sequence>
<evidence type="ECO:0000313" key="3">
    <source>
        <dbReference type="Proteomes" id="UP001313282"/>
    </source>
</evidence>
<reference evidence="2 3" key="1">
    <citation type="submission" date="2019-10" db="EMBL/GenBank/DDBJ databases">
        <authorList>
            <person name="Palmer J.M."/>
        </authorList>
    </citation>
    <scope>NUCLEOTIDE SEQUENCE [LARGE SCALE GENOMIC DNA]</scope>
    <source>
        <strain evidence="2 3">TWF718</strain>
    </source>
</reference>
<proteinExistence type="predicted"/>
<dbReference type="AlphaFoldDB" id="A0AAN8MQA5"/>
<feature type="compositionally biased region" description="Polar residues" evidence="1">
    <location>
        <begin position="111"/>
        <end position="123"/>
    </location>
</feature>
<name>A0AAN8MQA5_9PEZI</name>
<dbReference type="Proteomes" id="UP001313282">
    <property type="component" value="Unassembled WGS sequence"/>
</dbReference>
<feature type="compositionally biased region" description="Pro residues" evidence="1">
    <location>
        <begin position="128"/>
        <end position="137"/>
    </location>
</feature>